<feature type="compositionally biased region" description="Basic and acidic residues" evidence="3">
    <location>
        <begin position="850"/>
        <end position="865"/>
    </location>
</feature>
<dbReference type="PRINTS" id="PR00503">
    <property type="entry name" value="BROMODOMAIN"/>
</dbReference>
<feature type="compositionally biased region" description="Basic and acidic residues" evidence="3">
    <location>
        <begin position="754"/>
        <end position="765"/>
    </location>
</feature>
<feature type="region of interest" description="Disordered" evidence="3">
    <location>
        <begin position="79"/>
        <end position="101"/>
    </location>
</feature>
<feature type="compositionally biased region" description="Basic residues" evidence="3">
    <location>
        <begin position="159"/>
        <end position="172"/>
    </location>
</feature>
<organism evidence="6">
    <name type="scientific">Notodromas monacha</name>
    <dbReference type="NCBI Taxonomy" id="399045"/>
    <lineage>
        <taxon>Eukaryota</taxon>
        <taxon>Metazoa</taxon>
        <taxon>Ecdysozoa</taxon>
        <taxon>Arthropoda</taxon>
        <taxon>Crustacea</taxon>
        <taxon>Oligostraca</taxon>
        <taxon>Ostracoda</taxon>
        <taxon>Podocopa</taxon>
        <taxon>Podocopida</taxon>
        <taxon>Cypridocopina</taxon>
        <taxon>Cypridoidea</taxon>
        <taxon>Cyprididae</taxon>
        <taxon>Notodromas</taxon>
    </lineage>
</organism>
<protein>
    <submittedName>
        <fullName evidence="6">Uncharacterized protein</fullName>
    </submittedName>
</protein>
<dbReference type="SUPFAM" id="SSF47370">
    <property type="entry name" value="Bromodomain"/>
    <property type="match status" value="1"/>
</dbReference>
<dbReference type="EMBL" id="OA882526">
    <property type="protein sequence ID" value="CAD7275828.1"/>
    <property type="molecule type" value="Genomic_DNA"/>
</dbReference>
<dbReference type="Gene3D" id="1.20.920.10">
    <property type="entry name" value="Bromodomain-like"/>
    <property type="match status" value="1"/>
</dbReference>
<feature type="compositionally biased region" description="Acidic residues" evidence="3">
    <location>
        <begin position="773"/>
        <end position="783"/>
    </location>
</feature>
<dbReference type="Proteomes" id="UP000678499">
    <property type="component" value="Unassembled WGS sequence"/>
</dbReference>
<feature type="compositionally biased region" description="Low complexity" evidence="3">
    <location>
        <begin position="79"/>
        <end position="94"/>
    </location>
</feature>
<evidence type="ECO:0000256" key="1">
    <source>
        <dbReference type="ARBA" id="ARBA00023117"/>
    </source>
</evidence>
<dbReference type="PROSITE" id="PS50812">
    <property type="entry name" value="PWWP"/>
    <property type="match status" value="1"/>
</dbReference>
<feature type="region of interest" description="Disordered" evidence="3">
    <location>
        <begin position="150"/>
        <end position="174"/>
    </location>
</feature>
<dbReference type="OrthoDB" id="20839at2759"/>
<dbReference type="PROSITE" id="PS50014">
    <property type="entry name" value="BROMODOMAIN_2"/>
    <property type="match status" value="1"/>
</dbReference>
<evidence type="ECO:0000256" key="3">
    <source>
        <dbReference type="SAM" id="MobiDB-lite"/>
    </source>
</evidence>
<dbReference type="InterPro" id="IPR001487">
    <property type="entry name" value="Bromodomain"/>
</dbReference>
<feature type="compositionally biased region" description="Acidic residues" evidence="3">
    <location>
        <begin position="973"/>
        <end position="991"/>
    </location>
</feature>
<reference evidence="6" key="1">
    <citation type="submission" date="2020-11" db="EMBL/GenBank/DDBJ databases">
        <authorList>
            <person name="Tran Van P."/>
        </authorList>
    </citation>
    <scope>NUCLEOTIDE SEQUENCE</scope>
</reference>
<keyword evidence="7" id="KW-1185">Reference proteome</keyword>
<accession>A0A7R9BL29</accession>
<dbReference type="PANTHER" id="PTHR13793:SF107">
    <property type="entry name" value="BROMODOMAIN-CONTAINING PROTEIN HOMOLOG"/>
    <property type="match status" value="1"/>
</dbReference>
<feature type="domain" description="Bromo" evidence="4">
    <location>
        <begin position="568"/>
        <end position="638"/>
    </location>
</feature>
<name>A0A7R9BL29_9CRUS</name>
<dbReference type="SUPFAM" id="SSF63748">
    <property type="entry name" value="Tudor/PWWP/MBT"/>
    <property type="match status" value="1"/>
</dbReference>
<evidence type="ECO:0000259" key="4">
    <source>
        <dbReference type="PROSITE" id="PS50014"/>
    </source>
</evidence>
<feature type="compositionally biased region" description="Basic and acidic residues" evidence="3">
    <location>
        <begin position="872"/>
        <end position="881"/>
    </location>
</feature>
<feature type="domain" description="PWWP" evidence="5">
    <location>
        <begin position="1020"/>
        <end position="1091"/>
    </location>
</feature>
<proteinExistence type="predicted"/>
<dbReference type="AlphaFoldDB" id="A0A7R9BL29"/>
<dbReference type="InterPro" id="IPR000313">
    <property type="entry name" value="PWWP_dom"/>
</dbReference>
<dbReference type="EMBL" id="CAJPEX010000489">
    <property type="protein sequence ID" value="CAG0915980.1"/>
    <property type="molecule type" value="Genomic_DNA"/>
</dbReference>
<evidence type="ECO:0000259" key="5">
    <source>
        <dbReference type="PROSITE" id="PS50812"/>
    </source>
</evidence>
<dbReference type="InterPro" id="IPR050701">
    <property type="entry name" value="Histone_Mod_Regulator"/>
</dbReference>
<feature type="region of interest" description="Disordered" evidence="3">
    <location>
        <begin position="434"/>
        <end position="479"/>
    </location>
</feature>
<evidence type="ECO:0000313" key="6">
    <source>
        <dbReference type="EMBL" id="CAD7275828.1"/>
    </source>
</evidence>
<evidence type="ECO:0000256" key="2">
    <source>
        <dbReference type="PROSITE-ProRule" id="PRU00035"/>
    </source>
</evidence>
<feature type="compositionally biased region" description="Polar residues" evidence="3">
    <location>
        <begin position="784"/>
        <end position="802"/>
    </location>
</feature>
<dbReference type="SMART" id="SM00293">
    <property type="entry name" value="PWWP"/>
    <property type="match status" value="1"/>
</dbReference>
<dbReference type="Pfam" id="PF10513">
    <property type="entry name" value="EPL1"/>
    <property type="match status" value="1"/>
</dbReference>
<dbReference type="Pfam" id="PF00439">
    <property type="entry name" value="Bromodomain"/>
    <property type="match status" value="1"/>
</dbReference>
<keyword evidence="1 2" id="KW-0103">Bromodomain</keyword>
<dbReference type="PANTHER" id="PTHR13793">
    <property type="entry name" value="PHD FINGER PROTEINS"/>
    <property type="match status" value="1"/>
</dbReference>
<gene>
    <name evidence="6" type="ORF">NMOB1V02_LOCUS3614</name>
</gene>
<dbReference type="SMART" id="SM00297">
    <property type="entry name" value="BROMO"/>
    <property type="match status" value="1"/>
</dbReference>
<feature type="region of interest" description="Disordered" evidence="3">
    <location>
        <begin position="850"/>
        <end position="881"/>
    </location>
</feature>
<feature type="region of interest" description="Disordered" evidence="3">
    <location>
        <begin position="941"/>
        <end position="1060"/>
    </location>
</feature>
<dbReference type="Pfam" id="PF00855">
    <property type="entry name" value="PWWP"/>
    <property type="match status" value="1"/>
</dbReference>
<evidence type="ECO:0000313" key="7">
    <source>
        <dbReference type="Proteomes" id="UP000678499"/>
    </source>
</evidence>
<dbReference type="InterPro" id="IPR019542">
    <property type="entry name" value="Enhancer_polycomb-like_N"/>
</dbReference>
<dbReference type="InterPro" id="IPR036427">
    <property type="entry name" value="Bromodomain-like_sf"/>
</dbReference>
<dbReference type="Gene3D" id="2.30.30.140">
    <property type="match status" value="1"/>
</dbReference>
<sequence length="1141" mass="127605">MFAVLHSTDLLMVYLEIVDIFGRQFLIDFVNLNGMVWYGRDMSTNVKSAVTSGEELESSAVGANCAKIVKSLEERDGSSINSSEECASSSGSGNPDDNFPKVTYSEKESIVRFELNGAEEVLGIGEPIPIVDEANFEEWIPEEEEKPLPILVPKTPLPKSRKSSKKTPKSARARNAELCGPSHTVIPLQVKPSAPKVVINEVIDYPDVPAIEQPVCYYRFIEKTPDELDDEVEYDIDEEDELWLTRINHSRKRKKIPPVSVEDFELLMDRLEKENVMVCHTFPKGSGFVEDVCNHPPEPWIARYVRTKAGLSMKIDAARDSNGAKLSVKKSAFCDVHGPCDGDISMAADAQPDSPHKDPDREHFRERLRKARKILAERRTVTPSVSVPTLPAAEVRGIVDSVSFPKRDWFFKRLLAYWLLKRRARNGVPLIRRLQSSQHTRRTTSVPEPIKHEPEPEPSPPPVEVKKRGRKRKITEEEPVAKKKKAAIESPSKLEIIKPKIVVKDEVRAEYSICKKIRQDLERSRLLCELVRKRERLKRDYASTLEREFVLRMTPLKPVLRNILDQLGALDNEDIFAEPVDTTIVDDYADVIKFPMDLSTMRKKVDAGDYASVDALRDDFQLMIRNCMTYNAKDTFYYKEAVRQRDAGSIVIRQAKRLLHEAGYDAVSGTLMNEVAADESTNAARLSYAETLMKPDSGKSLESRIEELLDAEAILLLADRSTSRANKLKHVKVELRRLRILATRERNSLSPKKLPKDSAKAKKIDSSSPVNSDGEDLIDETESAGETPSEQLSNGVNNSACRSRSRKQKQTGFENDNVEENGGKSGPDADYVSKRLASAAINLFANEVKDPGEKSVNDDAADFKPRLRKTAGRAEKKLSPRQRKLWDWLKPKPPIAPVKELESIAKKELFAEVLSEIGPRMNPTVVVDKLSLDVSDPNFCSYRTENFGEGGSGGSDNEESASPASTSLSGWSEAEEDDGEEEEDGDDEESLLSDAVDAHSDQNSVEGDLSSRSSSRERKCSDLVWAKQGRQSWFPAEITDKSREGNGPPKPPSSSGNAAAAAAEMKLVRLFDKRRTLRWYSSDKLVPLGIDIQGDKEKITQNGERKNGGRIGRDLVQSAYERAVLYYSSNAQTSLEDSNGI</sequence>
<feature type="region of interest" description="Disordered" evidence="3">
    <location>
        <begin position="747"/>
        <end position="830"/>
    </location>
</feature>
<dbReference type="GO" id="GO:0006357">
    <property type="term" value="P:regulation of transcription by RNA polymerase II"/>
    <property type="evidence" value="ECO:0007669"/>
    <property type="project" value="TreeGrafter"/>
</dbReference>